<reference evidence="1 2" key="1">
    <citation type="submission" date="2018-04" db="EMBL/GenBank/DDBJ databases">
        <title>Draft genome sequence of Pseudomonas syringae pv. actinidiae biovar 3 strains isolated from kiwifruit in Kagawa prefecture.</title>
        <authorList>
            <person name="Tabuchi M."/>
            <person name="Saito M."/>
            <person name="Fujiwara S."/>
            <person name="Sasa N."/>
            <person name="Akimitsu K."/>
            <person name="Gomi K."/>
            <person name="Konishi-Sugita S."/>
            <person name="Hamano K."/>
            <person name="Kataoka I."/>
        </authorList>
    </citation>
    <scope>NUCLEOTIDE SEQUENCE [LARGE SCALE GENOMIC DNA]</scope>
    <source>
        <strain evidence="1 2">MAFF212211</strain>
    </source>
</reference>
<sequence>MRGAPKPGFLAVRLKVQQLCALATEHRLALRMVDDQNVAQLIALPLESRSGT</sequence>
<name>A0AAN4TJU9_PSESF</name>
<comment type="caution">
    <text evidence="1">The sequence shown here is derived from an EMBL/GenBank/DDBJ whole genome shotgun (WGS) entry which is preliminary data.</text>
</comment>
<organism evidence="1 2">
    <name type="scientific">Pseudomonas syringae pv. actinidiae</name>
    <dbReference type="NCBI Taxonomy" id="103796"/>
    <lineage>
        <taxon>Bacteria</taxon>
        <taxon>Pseudomonadati</taxon>
        <taxon>Pseudomonadota</taxon>
        <taxon>Gammaproteobacteria</taxon>
        <taxon>Pseudomonadales</taxon>
        <taxon>Pseudomonadaceae</taxon>
        <taxon>Pseudomonas</taxon>
        <taxon>Pseudomonas syringae</taxon>
    </lineage>
</organism>
<accession>A0AAN4TJU9</accession>
<evidence type="ECO:0000313" key="1">
    <source>
        <dbReference type="EMBL" id="GBH15721.1"/>
    </source>
</evidence>
<dbReference type="Proteomes" id="UP000248291">
    <property type="component" value="Unassembled WGS sequence"/>
</dbReference>
<dbReference type="EMBL" id="BGKA01000064">
    <property type="protein sequence ID" value="GBH15721.1"/>
    <property type="molecule type" value="Genomic_DNA"/>
</dbReference>
<evidence type="ECO:0000313" key="2">
    <source>
        <dbReference type="Proteomes" id="UP000248291"/>
    </source>
</evidence>
<dbReference type="AlphaFoldDB" id="A0AAN4TJU9"/>
<protein>
    <submittedName>
        <fullName evidence="1">Uncharacterized protein</fullName>
    </submittedName>
</protein>
<gene>
    <name evidence="1" type="ORF">KPSA3_01653</name>
</gene>
<proteinExistence type="predicted"/>